<dbReference type="AlphaFoldDB" id="A0AAN4Z332"/>
<name>A0AAN4Z332_ASPOZ</name>
<comment type="caution">
    <text evidence="1">The sequence shown here is derived from an EMBL/GenBank/DDBJ whole genome shotgun (WGS) entry which is preliminary data.</text>
</comment>
<gene>
    <name evidence="1" type="ORF">Aory04_001365000</name>
</gene>
<protein>
    <submittedName>
        <fullName evidence="1">Unnamed protein product</fullName>
    </submittedName>
</protein>
<evidence type="ECO:0000313" key="1">
    <source>
        <dbReference type="EMBL" id="GMG39827.1"/>
    </source>
</evidence>
<organism evidence="1 2">
    <name type="scientific">Aspergillus oryzae</name>
    <name type="common">Yellow koji mold</name>
    <dbReference type="NCBI Taxonomy" id="5062"/>
    <lineage>
        <taxon>Eukaryota</taxon>
        <taxon>Fungi</taxon>
        <taxon>Dikarya</taxon>
        <taxon>Ascomycota</taxon>
        <taxon>Pezizomycotina</taxon>
        <taxon>Eurotiomycetes</taxon>
        <taxon>Eurotiomycetidae</taxon>
        <taxon>Eurotiales</taxon>
        <taxon>Aspergillaceae</taxon>
        <taxon>Aspergillus</taxon>
        <taxon>Aspergillus subgen. Circumdati</taxon>
    </lineage>
</organism>
<reference evidence="1" key="1">
    <citation type="submission" date="2023-04" db="EMBL/GenBank/DDBJ databases">
        <title>Aspergillus oryzae NBRC 4228.</title>
        <authorList>
            <person name="Ichikawa N."/>
            <person name="Sato H."/>
            <person name="Tonouchi N."/>
        </authorList>
    </citation>
    <scope>NUCLEOTIDE SEQUENCE</scope>
    <source>
        <strain evidence="1">NBRC 4228</strain>
    </source>
</reference>
<sequence>MEATSSLEDKFVERVKSRGAHFGSDSSGLDGHQLKTIQSCFEIFAESALDSLSQAQQYRILRVRKLFRKVYSTLGPVMVVLCMLADSVTNIAKLNLEILIPKLWDQIYVPKKGLKDAATALCQEHQAVLESSGRQPS</sequence>
<accession>A0AAN4Z332</accession>
<dbReference type="EMBL" id="BSYA01001132">
    <property type="protein sequence ID" value="GMG39827.1"/>
    <property type="molecule type" value="Genomic_DNA"/>
</dbReference>
<dbReference type="Proteomes" id="UP001165205">
    <property type="component" value="Unassembled WGS sequence"/>
</dbReference>
<proteinExistence type="predicted"/>
<evidence type="ECO:0000313" key="2">
    <source>
        <dbReference type="Proteomes" id="UP001165205"/>
    </source>
</evidence>